<dbReference type="Proteomes" id="UP001305498">
    <property type="component" value="Chromosome"/>
</dbReference>
<dbReference type="AlphaFoldDB" id="A0AA97FJ19"/>
<name>A0AA97FJ19_9MICO</name>
<sequence length="46" mass="5069">MEIADAAEVDVRSPVGPFVCPRCGTTLRDDPRGFWCAGENVLYVVR</sequence>
<keyword evidence="2" id="KW-1185">Reference proteome</keyword>
<accession>A0AA97FJ19</accession>
<evidence type="ECO:0000313" key="2">
    <source>
        <dbReference type="Proteomes" id="UP001305498"/>
    </source>
</evidence>
<evidence type="ECO:0000313" key="1">
    <source>
        <dbReference type="EMBL" id="WOF23863.1"/>
    </source>
</evidence>
<dbReference type="KEGG" id="mbet:N8K70_04045"/>
<protein>
    <submittedName>
        <fullName evidence="1">Uncharacterized protein</fullName>
    </submittedName>
</protein>
<dbReference type="EMBL" id="CP118157">
    <property type="protein sequence ID" value="WOF23863.1"/>
    <property type="molecule type" value="Genomic_DNA"/>
</dbReference>
<gene>
    <name evidence="1" type="ORF">N8K70_04045</name>
</gene>
<organism evidence="1 2">
    <name type="scientific">Microbacterium betulae</name>
    <dbReference type="NCBI Taxonomy" id="2981139"/>
    <lineage>
        <taxon>Bacteria</taxon>
        <taxon>Bacillati</taxon>
        <taxon>Actinomycetota</taxon>
        <taxon>Actinomycetes</taxon>
        <taxon>Micrococcales</taxon>
        <taxon>Microbacteriaceae</taxon>
        <taxon>Microbacterium</taxon>
    </lineage>
</organism>
<reference evidence="1 2" key="1">
    <citation type="submission" date="2023-02" db="EMBL/GenBank/DDBJ databases">
        <title>Microbacterium betulae sp. nov., isolated from birch wood.</title>
        <authorList>
            <person name="Pasciak M."/>
            <person name="Pawlik K.J."/>
            <person name="Martynowski D."/>
            <person name="Laczmanski L."/>
            <person name="Ciekot J."/>
            <person name="Szponar B."/>
            <person name="Wojcik-Fatla A."/>
            <person name="Mackiewicz B."/>
            <person name="Farian E."/>
            <person name="Cholewa G."/>
            <person name="Cholewa A."/>
            <person name="Dutkiewicz J."/>
        </authorList>
    </citation>
    <scope>NUCLEOTIDE SEQUENCE [LARGE SCALE GENOMIC DNA]</scope>
    <source>
        <strain evidence="1 2">AB</strain>
    </source>
</reference>
<proteinExistence type="predicted"/>
<dbReference type="RefSeq" id="WP_317140334.1">
    <property type="nucleotide sequence ID" value="NZ_CP118157.1"/>
</dbReference>